<dbReference type="Gene3D" id="3.40.50.720">
    <property type="entry name" value="NAD(P)-binding Rossmann-like Domain"/>
    <property type="match status" value="1"/>
</dbReference>
<accession>A0A6B0YVS1</accession>
<organism evidence="1">
    <name type="scientific">Caldilineaceae bacterium SB0664_bin_27</name>
    <dbReference type="NCBI Taxonomy" id="2605260"/>
    <lineage>
        <taxon>Bacteria</taxon>
        <taxon>Bacillati</taxon>
        <taxon>Chloroflexota</taxon>
        <taxon>Caldilineae</taxon>
        <taxon>Caldilineales</taxon>
        <taxon>Caldilineaceae</taxon>
    </lineage>
</organism>
<sequence>MQLSSIPKPAGPVFYFIGVTTGQSSSRRVFPLWMEALGRPEVSLVGVDVEIHAAPARYRQIVAEIKQDPLALGALVTTHKIDLLAAAADLFDGLGPYARATQEVSSIAKDGGKLIGRATDPVAGGLSMDAILGEGYFGRTGGGLLMLGAGGSAVALILHLMQKTAAADRPRRIVVVNRSAPRLARLKEMVERIRDDGGRDIRFEFIQNSDAARNDVILAGMPPGSVVVNATGMGKDTPGSPLTGGALFPQIGVVWELNYRGDLDFMRQGEAQTQARRLTVADGWDYFVHGWSQVISHVLHEEIDEAMFARLSELAASAR</sequence>
<reference evidence="1" key="1">
    <citation type="submission" date="2019-09" db="EMBL/GenBank/DDBJ databases">
        <title>Characterisation of the sponge microbiome using genome-centric metagenomics.</title>
        <authorList>
            <person name="Engelberts J.P."/>
            <person name="Robbins S.J."/>
            <person name="De Goeij J.M."/>
            <person name="Aranda M."/>
            <person name="Bell S.C."/>
            <person name="Webster N.S."/>
        </authorList>
    </citation>
    <scope>NUCLEOTIDE SEQUENCE</scope>
    <source>
        <strain evidence="1">SB0664_bin_27</strain>
    </source>
</reference>
<gene>
    <name evidence="1" type="ORF">F4Y42_12400</name>
</gene>
<dbReference type="AlphaFoldDB" id="A0A6B0YVS1"/>
<dbReference type="EMBL" id="VXRG01000104">
    <property type="protein sequence ID" value="MXY94235.1"/>
    <property type="molecule type" value="Genomic_DNA"/>
</dbReference>
<protein>
    <submittedName>
        <fullName evidence="1">Shikimate dehydrogenase</fullName>
    </submittedName>
</protein>
<dbReference type="SUPFAM" id="SSF51735">
    <property type="entry name" value="NAD(P)-binding Rossmann-fold domains"/>
    <property type="match status" value="1"/>
</dbReference>
<dbReference type="InterPro" id="IPR036291">
    <property type="entry name" value="NAD(P)-bd_dom_sf"/>
</dbReference>
<evidence type="ECO:0000313" key="1">
    <source>
        <dbReference type="EMBL" id="MXY94235.1"/>
    </source>
</evidence>
<comment type="caution">
    <text evidence="1">The sequence shown here is derived from an EMBL/GenBank/DDBJ whole genome shotgun (WGS) entry which is preliminary data.</text>
</comment>
<dbReference type="Gene3D" id="3.40.50.10860">
    <property type="entry name" value="Leucine Dehydrogenase, chain A, domain 1"/>
    <property type="match status" value="1"/>
</dbReference>
<name>A0A6B0YVS1_9CHLR</name>
<proteinExistence type="predicted"/>